<dbReference type="InterPro" id="IPR021899">
    <property type="entry name" value="DUF3511"/>
</dbReference>
<feature type="region of interest" description="Disordered" evidence="1">
    <location>
        <begin position="38"/>
        <end position="64"/>
    </location>
</feature>
<dbReference type="AlphaFoldDB" id="A0A2N9HEJ4"/>
<evidence type="ECO:0000313" key="2">
    <source>
        <dbReference type="EMBL" id="SPD10612.1"/>
    </source>
</evidence>
<name>A0A2N9HEJ4_FAGSY</name>
<proteinExistence type="predicted"/>
<dbReference type="PANTHER" id="PTHR33193">
    <property type="entry name" value="DOMAIN PROTEIN, PUTATIVE (DUF3511)-RELATED"/>
    <property type="match status" value="1"/>
</dbReference>
<sequence length="107" mass="11644">MDGFGSGYGCGGGGGDRRLEIVSGKGFSSNQVYATRISSPDLPPIPHGVTRASHAASKPWGFNDPEVKRKKRIAKYKVYTVEGKVKASLRKGLRWIKNKCSQIVRGH</sequence>
<organism evidence="2">
    <name type="scientific">Fagus sylvatica</name>
    <name type="common">Beechnut</name>
    <dbReference type="NCBI Taxonomy" id="28930"/>
    <lineage>
        <taxon>Eukaryota</taxon>
        <taxon>Viridiplantae</taxon>
        <taxon>Streptophyta</taxon>
        <taxon>Embryophyta</taxon>
        <taxon>Tracheophyta</taxon>
        <taxon>Spermatophyta</taxon>
        <taxon>Magnoliopsida</taxon>
        <taxon>eudicotyledons</taxon>
        <taxon>Gunneridae</taxon>
        <taxon>Pentapetalae</taxon>
        <taxon>rosids</taxon>
        <taxon>fabids</taxon>
        <taxon>Fagales</taxon>
        <taxon>Fagaceae</taxon>
        <taxon>Fagus</taxon>
    </lineage>
</organism>
<accession>A0A2N9HEJ4</accession>
<gene>
    <name evidence="2" type="ORF">FSB_LOCUS38494</name>
</gene>
<dbReference type="EMBL" id="OIVN01003347">
    <property type="protein sequence ID" value="SPD10612.1"/>
    <property type="molecule type" value="Genomic_DNA"/>
</dbReference>
<protein>
    <recommendedName>
        <fullName evidence="3">DUF3511 domain-containing protein</fullName>
    </recommendedName>
</protein>
<reference evidence="2" key="1">
    <citation type="submission" date="2018-02" db="EMBL/GenBank/DDBJ databases">
        <authorList>
            <person name="Cohen D.B."/>
            <person name="Kent A.D."/>
        </authorList>
    </citation>
    <scope>NUCLEOTIDE SEQUENCE</scope>
</reference>
<dbReference type="Pfam" id="PF12023">
    <property type="entry name" value="DUF3511"/>
    <property type="match status" value="1"/>
</dbReference>
<evidence type="ECO:0008006" key="3">
    <source>
        <dbReference type="Google" id="ProtNLM"/>
    </source>
</evidence>
<evidence type="ECO:0000256" key="1">
    <source>
        <dbReference type="SAM" id="MobiDB-lite"/>
    </source>
</evidence>
<dbReference type="PANTHER" id="PTHR33193:SF13">
    <property type="entry name" value="EXPRESSED PROTEIN"/>
    <property type="match status" value="1"/>
</dbReference>